<gene>
    <name evidence="1" type="ORF">F2Q68_00037697</name>
</gene>
<accession>A0A8S9GZ07</accession>
<dbReference type="Proteomes" id="UP000712281">
    <property type="component" value="Unassembled WGS sequence"/>
</dbReference>
<evidence type="ECO:0000313" key="1">
    <source>
        <dbReference type="EMBL" id="KAF2551761.1"/>
    </source>
</evidence>
<organism evidence="1 2">
    <name type="scientific">Brassica cretica</name>
    <name type="common">Mustard</name>
    <dbReference type="NCBI Taxonomy" id="69181"/>
    <lineage>
        <taxon>Eukaryota</taxon>
        <taxon>Viridiplantae</taxon>
        <taxon>Streptophyta</taxon>
        <taxon>Embryophyta</taxon>
        <taxon>Tracheophyta</taxon>
        <taxon>Spermatophyta</taxon>
        <taxon>Magnoliopsida</taxon>
        <taxon>eudicotyledons</taxon>
        <taxon>Gunneridae</taxon>
        <taxon>Pentapetalae</taxon>
        <taxon>rosids</taxon>
        <taxon>malvids</taxon>
        <taxon>Brassicales</taxon>
        <taxon>Brassicaceae</taxon>
        <taxon>Brassiceae</taxon>
        <taxon>Brassica</taxon>
    </lineage>
</organism>
<evidence type="ECO:0000313" key="2">
    <source>
        <dbReference type="Proteomes" id="UP000712281"/>
    </source>
</evidence>
<sequence>MSLEKKLFEYGEKLVDPLPAVKLLDIHYRVNNRHRANNNDKVQLHFAKRTTTTYYAILRFSSTGSLIWPDWTSADTEWKKLWDHHPIKVSLDMENIMSLVLQESDDIPPELLSPILHYVRKDAEVMIIRSSNAAALIARWRRQLQKENPLTPLTSPVPEHGDLSVTHQLAKLRQKIVDTLTSVRPFRSELDSKEQYILTSLRTVSVSDNMILGQERRYLELMIKFRLELKINKMDPSKVLS</sequence>
<proteinExistence type="predicted"/>
<reference evidence="1" key="1">
    <citation type="submission" date="2019-12" db="EMBL/GenBank/DDBJ databases">
        <title>Genome sequencing and annotation of Brassica cretica.</title>
        <authorList>
            <person name="Studholme D.J."/>
            <person name="Sarris P.F."/>
        </authorList>
    </citation>
    <scope>NUCLEOTIDE SEQUENCE</scope>
    <source>
        <strain evidence="1">PFS-001/15</strain>
        <tissue evidence="1">Leaf</tissue>
    </source>
</reference>
<name>A0A8S9GZ07_BRACR</name>
<comment type="caution">
    <text evidence="1">The sequence shown here is derived from an EMBL/GenBank/DDBJ whole genome shotgun (WGS) entry which is preliminary data.</text>
</comment>
<dbReference type="AlphaFoldDB" id="A0A8S9GZ07"/>
<dbReference type="EMBL" id="QGKW02001988">
    <property type="protein sequence ID" value="KAF2551761.1"/>
    <property type="molecule type" value="Genomic_DNA"/>
</dbReference>
<protein>
    <submittedName>
        <fullName evidence="1">Uncharacterized protein</fullName>
    </submittedName>
</protein>